<dbReference type="AlphaFoldDB" id="A0A699X4D5"/>
<feature type="region of interest" description="Disordered" evidence="1">
    <location>
        <begin position="1"/>
        <end position="96"/>
    </location>
</feature>
<protein>
    <submittedName>
        <fullName evidence="2">Uncharacterized protein</fullName>
    </submittedName>
</protein>
<evidence type="ECO:0000256" key="1">
    <source>
        <dbReference type="SAM" id="MobiDB-lite"/>
    </source>
</evidence>
<feature type="compositionally biased region" description="Basic and acidic residues" evidence="1">
    <location>
        <begin position="38"/>
        <end position="51"/>
    </location>
</feature>
<feature type="non-terminal residue" evidence="2">
    <location>
        <position position="96"/>
    </location>
</feature>
<gene>
    <name evidence="2" type="ORF">Tci_926338</name>
</gene>
<reference evidence="2" key="1">
    <citation type="journal article" date="2019" name="Sci. Rep.">
        <title>Draft genome of Tanacetum cinerariifolium, the natural source of mosquito coil.</title>
        <authorList>
            <person name="Yamashiro T."/>
            <person name="Shiraishi A."/>
            <person name="Satake H."/>
            <person name="Nakayama K."/>
        </authorList>
    </citation>
    <scope>NUCLEOTIDE SEQUENCE</scope>
</reference>
<feature type="non-terminal residue" evidence="2">
    <location>
        <position position="1"/>
    </location>
</feature>
<name>A0A699X4D5_TANCI</name>
<sequence length="96" mass="9825">SAHPAASQTRVGADDTYLFGGSPGTVRPATQDAGDTQHAPKPDERGEDAHISESSVLSNEPPTPAGAYKTPAARRVSVDTTDDSLDHGTTISDAAP</sequence>
<proteinExistence type="predicted"/>
<feature type="compositionally biased region" description="Polar residues" evidence="1">
    <location>
        <begin position="87"/>
        <end position="96"/>
    </location>
</feature>
<organism evidence="2">
    <name type="scientific">Tanacetum cinerariifolium</name>
    <name type="common">Dalmatian daisy</name>
    <name type="synonym">Chrysanthemum cinerariifolium</name>
    <dbReference type="NCBI Taxonomy" id="118510"/>
    <lineage>
        <taxon>Eukaryota</taxon>
        <taxon>Viridiplantae</taxon>
        <taxon>Streptophyta</taxon>
        <taxon>Embryophyta</taxon>
        <taxon>Tracheophyta</taxon>
        <taxon>Spermatophyta</taxon>
        <taxon>Magnoliopsida</taxon>
        <taxon>eudicotyledons</taxon>
        <taxon>Gunneridae</taxon>
        <taxon>Pentapetalae</taxon>
        <taxon>asterids</taxon>
        <taxon>campanulids</taxon>
        <taxon>Asterales</taxon>
        <taxon>Asteraceae</taxon>
        <taxon>Asteroideae</taxon>
        <taxon>Anthemideae</taxon>
        <taxon>Anthemidinae</taxon>
        <taxon>Tanacetum</taxon>
    </lineage>
</organism>
<accession>A0A699X4D5</accession>
<evidence type="ECO:0000313" key="2">
    <source>
        <dbReference type="EMBL" id="GFD54369.1"/>
    </source>
</evidence>
<comment type="caution">
    <text evidence="2">The sequence shown here is derived from an EMBL/GenBank/DDBJ whole genome shotgun (WGS) entry which is preliminary data.</text>
</comment>
<feature type="compositionally biased region" description="Polar residues" evidence="1">
    <location>
        <begin position="1"/>
        <end position="10"/>
    </location>
</feature>
<dbReference type="EMBL" id="BKCJ011805116">
    <property type="protein sequence ID" value="GFD54369.1"/>
    <property type="molecule type" value="Genomic_DNA"/>
</dbReference>